<dbReference type="RefSeq" id="WP_307681802.1">
    <property type="nucleotide sequence ID" value="NZ_JAUSQX010000001.1"/>
</dbReference>
<evidence type="ECO:0000313" key="7">
    <source>
        <dbReference type="Proteomes" id="UP001243212"/>
    </source>
</evidence>
<evidence type="ECO:0000256" key="1">
    <source>
        <dbReference type="ARBA" id="ARBA00011245"/>
    </source>
</evidence>
<evidence type="ECO:0000259" key="5">
    <source>
        <dbReference type="Pfam" id="PF01406"/>
    </source>
</evidence>
<dbReference type="Proteomes" id="UP001243212">
    <property type="component" value="Unassembled WGS sequence"/>
</dbReference>
<accession>A0ABT9NDQ3</accession>
<protein>
    <submittedName>
        <fullName evidence="6">L-cysteine:1D-myo-inositol 2-amino-2-deoxy-alpha-D-glucopyranoside ligase</fullName>
        <ecNumber evidence="6">6.3.1.13</ecNumber>
    </submittedName>
</protein>
<evidence type="ECO:0000256" key="3">
    <source>
        <dbReference type="ARBA" id="ARBA00022741"/>
    </source>
</evidence>
<reference evidence="6 7" key="1">
    <citation type="submission" date="2023-07" db="EMBL/GenBank/DDBJ databases">
        <title>Sequencing the genomes of 1000 actinobacteria strains.</title>
        <authorList>
            <person name="Klenk H.-P."/>
        </authorList>
    </citation>
    <scope>NUCLEOTIDE SEQUENCE [LARGE SCALE GENOMIC DNA]</scope>
    <source>
        <strain evidence="6 7">DSM 17163</strain>
    </source>
</reference>
<dbReference type="PANTHER" id="PTHR10890:SF3">
    <property type="entry name" value="CYSTEINE--TRNA LIGASE, CYTOPLASMIC"/>
    <property type="match status" value="1"/>
</dbReference>
<keyword evidence="3" id="KW-0547">Nucleotide-binding</keyword>
<dbReference type="Pfam" id="PF01406">
    <property type="entry name" value="tRNA-synt_1e"/>
    <property type="match status" value="1"/>
</dbReference>
<keyword evidence="7" id="KW-1185">Reference proteome</keyword>
<dbReference type="InterPro" id="IPR014729">
    <property type="entry name" value="Rossmann-like_a/b/a_fold"/>
</dbReference>
<organism evidence="6 7">
    <name type="scientific">Trueperella bonasi</name>
    <dbReference type="NCBI Taxonomy" id="312286"/>
    <lineage>
        <taxon>Bacteria</taxon>
        <taxon>Bacillati</taxon>
        <taxon>Actinomycetota</taxon>
        <taxon>Actinomycetes</taxon>
        <taxon>Actinomycetales</taxon>
        <taxon>Actinomycetaceae</taxon>
        <taxon>Trueperella</taxon>
    </lineage>
</organism>
<dbReference type="EC" id="6.3.1.13" evidence="6"/>
<dbReference type="Gene3D" id="1.20.120.640">
    <property type="entry name" value="Anticodon-binding domain of a subclass of class I aminoacyl-tRNA synthetases"/>
    <property type="match status" value="1"/>
</dbReference>
<gene>
    <name evidence="6" type="ORF">J2S70_000105</name>
</gene>
<dbReference type="InterPro" id="IPR032678">
    <property type="entry name" value="tRNA-synt_1_cat_dom"/>
</dbReference>
<comment type="caution">
    <text evidence="6">The sequence shown here is derived from an EMBL/GenBank/DDBJ whole genome shotgun (WGS) entry which is preliminary data.</text>
</comment>
<dbReference type="InterPro" id="IPR024909">
    <property type="entry name" value="Cys-tRNA/MSH_ligase"/>
</dbReference>
<dbReference type="EMBL" id="JAUSQX010000001">
    <property type="protein sequence ID" value="MDP9805523.1"/>
    <property type="molecule type" value="Genomic_DNA"/>
</dbReference>
<evidence type="ECO:0000313" key="6">
    <source>
        <dbReference type="EMBL" id="MDP9805523.1"/>
    </source>
</evidence>
<dbReference type="Gene3D" id="3.40.50.620">
    <property type="entry name" value="HUPs"/>
    <property type="match status" value="1"/>
</dbReference>
<evidence type="ECO:0000256" key="2">
    <source>
        <dbReference type="ARBA" id="ARBA00022598"/>
    </source>
</evidence>
<name>A0ABT9NDQ3_9ACTO</name>
<comment type="subunit">
    <text evidence="1">Monomer.</text>
</comment>
<sequence>MRTWTAPELPELPGTPPPLRLHDSSTGELVQHDRSDLRMWICGITPYDSTHFGHANTYVAFDTLSRVWLDGGRELATASNVTDIDDPLFERAEETGQNWYELAQSQTQLFREDMEALRVLPPDTWTSITEILDPLEELIRKMEKDDTAYRVPAEDGTEFIYADISKDPKLAQAPIFEQMDLVATFDERGGDSTRPGKRNRLDPQLWKGVVGGNYRPNAGEPGDWRPGWHIQCALMALHNLGVVDVHAGGKDLIFPHHEMSEHHMREMTKGDAEVRIHAHAAMVSYQGEKMSKSLGNLVFVSSLRHEGIDPNVIRLAILAHHYRVDWEYHDDVLRVASDRLDAWRDGLNAPVSENSDDHAEEFLARLREVLANDLNTPDALELVDAYLNGREAWASENEKTQARNALDALLGIKV</sequence>
<dbReference type="SUPFAM" id="SSF52374">
    <property type="entry name" value="Nucleotidylyl transferase"/>
    <property type="match status" value="1"/>
</dbReference>
<proteinExistence type="predicted"/>
<dbReference type="PRINTS" id="PR00983">
    <property type="entry name" value="TRNASYNTHCYS"/>
</dbReference>
<feature type="domain" description="tRNA synthetases class I catalytic" evidence="5">
    <location>
        <begin position="32"/>
        <end position="336"/>
    </location>
</feature>
<evidence type="ECO:0000256" key="4">
    <source>
        <dbReference type="ARBA" id="ARBA00022840"/>
    </source>
</evidence>
<dbReference type="PANTHER" id="PTHR10890">
    <property type="entry name" value="CYSTEINYL-TRNA SYNTHETASE"/>
    <property type="match status" value="1"/>
</dbReference>
<dbReference type="GO" id="GO:0035446">
    <property type="term" value="F:cysteine-glucosaminylinositol ligase activity"/>
    <property type="evidence" value="ECO:0007669"/>
    <property type="project" value="UniProtKB-EC"/>
</dbReference>
<keyword evidence="2 6" id="KW-0436">Ligase</keyword>
<keyword evidence="4" id="KW-0067">ATP-binding</keyword>